<dbReference type="GO" id="GO:0008115">
    <property type="term" value="F:sarcosine oxidase activity"/>
    <property type="evidence" value="ECO:0007669"/>
    <property type="project" value="InterPro"/>
</dbReference>
<evidence type="ECO:0000256" key="2">
    <source>
        <dbReference type="ARBA" id="ARBA00001974"/>
    </source>
</evidence>
<keyword evidence="8" id="KW-0274">FAD</keyword>
<dbReference type="Gene3D" id="3.50.50.60">
    <property type="entry name" value="FAD/NAD(P)-binding domain"/>
    <property type="match status" value="1"/>
</dbReference>
<evidence type="ECO:0000256" key="14">
    <source>
        <dbReference type="ARBA" id="ARBA00044295"/>
    </source>
</evidence>
<evidence type="ECO:0000256" key="15">
    <source>
        <dbReference type="ARBA" id="ARBA00047316"/>
    </source>
</evidence>
<dbReference type="Proteomes" id="UP000198844">
    <property type="component" value="Unassembled WGS sequence"/>
</dbReference>
<keyword evidence="4" id="KW-0963">Cytoplasm</keyword>
<evidence type="ECO:0000256" key="1">
    <source>
        <dbReference type="ARBA" id="ARBA00001917"/>
    </source>
</evidence>
<dbReference type="NCBIfam" id="TIGR01373">
    <property type="entry name" value="soxB"/>
    <property type="match status" value="1"/>
</dbReference>
<comment type="catalytic activity">
    <reaction evidence="16">
        <text>sarcosine + (6S)-5,6,7,8-tetrahydrofolate + O2 = (6R)-5,10-methylene-5,6,7,8-tetrahydrofolate + glycine + H2O2</text>
        <dbReference type="Rhea" id="RHEA:70455"/>
        <dbReference type="ChEBI" id="CHEBI:15379"/>
        <dbReference type="ChEBI" id="CHEBI:15636"/>
        <dbReference type="ChEBI" id="CHEBI:16240"/>
        <dbReference type="ChEBI" id="CHEBI:57305"/>
        <dbReference type="ChEBI" id="CHEBI:57433"/>
        <dbReference type="ChEBI" id="CHEBI:57453"/>
        <dbReference type="EC" id="1.5.3.24"/>
    </reaction>
</comment>
<dbReference type="InterPro" id="IPR006076">
    <property type="entry name" value="FAD-dep_OxRdtase"/>
</dbReference>
<sequence>MMKEYSGFQIFGHALRANKGWHRAWRDPEPKPEYDVVIIGGGGHGLATAYYLAKIHGIRRVAVLEKGYLGGGNVGRNTTIVRSNYMIDGNTQFYDWSMQLWEGLSQELNYNVMFSQRGQITLANSPDQLDSFARRLNVMRLNGIDCELWSRDQVRKVVPYLDYSEGARFPVHGAMFQGKAGTARHDAVAWGYARAADRLGVDVIQNCEVLGYLYEAGKISGVTTSRGEIRASRVGLSVAGSSGLLAAKAGLALPIESHVLQAFVTEPVKPLVDQVIACASPHFYISQSDKGGLVIGGDLDGYNSYAQRGNFPVVAEVAQLACTLMPCISRLRLLRHWGGVMDMSMDGSPIISTTPIDGLYLNAGWCYGGFKATPAAGWTFAHMIATGRAHELNEKFSLDRFRTGALLNESGAGPSPNAH</sequence>
<organism evidence="18 19">
    <name type="scientific">Paraburkholderia aspalathi</name>
    <dbReference type="NCBI Taxonomy" id="1324617"/>
    <lineage>
        <taxon>Bacteria</taxon>
        <taxon>Pseudomonadati</taxon>
        <taxon>Pseudomonadota</taxon>
        <taxon>Betaproteobacteria</taxon>
        <taxon>Burkholderiales</taxon>
        <taxon>Burkholderiaceae</taxon>
        <taxon>Paraburkholderia</taxon>
    </lineage>
</organism>
<comment type="subcellular location">
    <subcellularLocation>
        <location evidence="3">Cytoplasm</location>
    </subcellularLocation>
</comment>
<comment type="cofactor">
    <cofactor evidence="1">
        <name>FMN</name>
        <dbReference type="ChEBI" id="CHEBI:58210"/>
    </cofactor>
</comment>
<keyword evidence="5" id="KW-0285">Flavoprotein</keyword>
<keyword evidence="7" id="KW-0547">Nucleotide-binding</keyword>
<dbReference type="PANTHER" id="PTHR13847:SF287">
    <property type="entry name" value="FAD-DEPENDENT OXIDOREDUCTASE DOMAIN-CONTAINING PROTEIN 1"/>
    <property type="match status" value="1"/>
</dbReference>
<dbReference type="PANTHER" id="PTHR13847">
    <property type="entry name" value="SARCOSINE DEHYDROGENASE-RELATED"/>
    <property type="match status" value="1"/>
</dbReference>
<evidence type="ECO:0000256" key="12">
    <source>
        <dbReference type="ARBA" id="ARBA00044150"/>
    </source>
</evidence>
<evidence type="ECO:0000256" key="4">
    <source>
        <dbReference type="ARBA" id="ARBA00022490"/>
    </source>
</evidence>
<proteinExistence type="inferred from homology"/>
<dbReference type="GO" id="GO:0000166">
    <property type="term" value="F:nucleotide binding"/>
    <property type="evidence" value="ECO:0007669"/>
    <property type="project" value="UniProtKB-KW"/>
</dbReference>
<dbReference type="SUPFAM" id="SSF54373">
    <property type="entry name" value="FAD-linked reductases, C-terminal domain"/>
    <property type="match status" value="1"/>
</dbReference>
<feature type="domain" description="Rhodanese" evidence="17">
    <location>
        <begin position="36"/>
        <end position="80"/>
    </location>
</feature>
<evidence type="ECO:0000313" key="19">
    <source>
        <dbReference type="Proteomes" id="UP000198844"/>
    </source>
</evidence>
<evidence type="ECO:0000256" key="6">
    <source>
        <dbReference type="ARBA" id="ARBA00022643"/>
    </source>
</evidence>
<evidence type="ECO:0000256" key="13">
    <source>
        <dbReference type="ARBA" id="ARBA00044216"/>
    </source>
</evidence>
<dbReference type="InterPro" id="IPR036188">
    <property type="entry name" value="FAD/NAD-bd_sf"/>
</dbReference>
<dbReference type="GO" id="GO:0046653">
    <property type="term" value="P:tetrahydrofolate metabolic process"/>
    <property type="evidence" value="ECO:0007669"/>
    <property type="project" value="InterPro"/>
</dbReference>
<evidence type="ECO:0000256" key="11">
    <source>
        <dbReference type="ARBA" id="ARBA00044044"/>
    </source>
</evidence>
<evidence type="ECO:0000256" key="9">
    <source>
        <dbReference type="ARBA" id="ARBA00023002"/>
    </source>
</evidence>
<evidence type="ECO:0000256" key="5">
    <source>
        <dbReference type="ARBA" id="ARBA00022630"/>
    </source>
</evidence>
<dbReference type="SUPFAM" id="SSF51905">
    <property type="entry name" value="FAD/NAD(P)-binding domain"/>
    <property type="match status" value="1"/>
</dbReference>
<keyword evidence="6" id="KW-0288">FMN</keyword>
<dbReference type="AlphaFoldDB" id="A0A1I7BF00"/>
<comment type="catalytic activity">
    <reaction evidence="15">
        <text>sarcosine + O2 + H2O = formaldehyde + glycine + H2O2</text>
        <dbReference type="Rhea" id="RHEA:13313"/>
        <dbReference type="ChEBI" id="CHEBI:15377"/>
        <dbReference type="ChEBI" id="CHEBI:15379"/>
        <dbReference type="ChEBI" id="CHEBI:16240"/>
        <dbReference type="ChEBI" id="CHEBI:16842"/>
        <dbReference type="ChEBI" id="CHEBI:57305"/>
        <dbReference type="ChEBI" id="CHEBI:57433"/>
    </reaction>
</comment>
<protein>
    <recommendedName>
        <fullName evidence="12">Sarcosine oxidase subunit beta</fullName>
        <ecNumber evidence="11">1.5.3.24</ecNumber>
    </recommendedName>
    <alternativeName>
        <fullName evidence="13">Sarcosine oxidase (5,10-methylenetetrahydrofolate-forming) subunit beta</fullName>
    </alternativeName>
    <alternativeName>
        <fullName evidence="14">Tetrameric sarcosine oxidase subunit beta</fullName>
    </alternativeName>
</protein>
<evidence type="ECO:0000313" key="18">
    <source>
        <dbReference type="EMBL" id="SFT85681.1"/>
    </source>
</evidence>
<evidence type="ECO:0000256" key="16">
    <source>
        <dbReference type="ARBA" id="ARBA00048917"/>
    </source>
</evidence>
<dbReference type="EMBL" id="FPBH01000004">
    <property type="protein sequence ID" value="SFT85681.1"/>
    <property type="molecule type" value="Genomic_DNA"/>
</dbReference>
<dbReference type="GO" id="GO:0005737">
    <property type="term" value="C:cytoplasm"/>
    <property type="evidence" value="ECO:0007669"/>
    <property type="project" value="UniProtKB-SubCell"/>
</dbReference>
<dbReference type="Gene3D" id="3.30.9.10">
    <property type="entry name" value="D-Amino Acid Oxidase, subunit A, domain 2"/>
    <property type="match status" value="1"/>
</dbReference>
<evidence type="ECO:0000256" key="7">
    <source>
        <dbReference type="ARBA" id="ARBA00022741"/>
    </source>
</evidence>
<evidence type="ECO:0000259" key="17">
    <source>
        <dbReference type="PROSITE" id="PS50206"/>
    </source>
</evidence>
<evidence type="ECO:0000256" key="8">
    <source>
        <dbReference type="ARBA" id="ARBA00022827"/>
    </source>
</evidence>
<dbReference type="Pfam" id="PF01266">
    <property type="entry name" value="DAO"/>
    <property type="match status" value="1"/>
</dbReference>
<dbReference type="InterPro" id="IPR001763">
    <property type="entry name" value="Rhodanese-like_dom"/>
</dbReference>
<keyword evidence="9" id="KW-0560">Oxidoreductase</keyword>
<gene>
    <name evidence="18" type="ORF">SAMN05192563_1004416</name>
</gene>
<dbReference type="InterPro" id="IPR006278">
    <property type="entry name" value="SoxB"/>
</dbReference>
<name>A0A1I7BF00_9BURK</name>
<dbReference type="EC" id="1.5.3.24" evidence="11"/>
<reference evidence="18 19" key="1">
    <citation type="submission" date="2016-10" db="EMBL/GenBank/DDBJ databases">
        <authorList>
            <person name="de Groot N.N."/>
        </authorList>
    </citation>
    <scope>NUCLEOTIDE SEQUENCE [LARGE SCALE GENOMIC DNA]</scope>
    <source>
        <strain evidence="18 19">LMG 27731</strain>
    </source>
</reference>
<comment type="similarity">
    <text evidence="10">Belongs to the SoxB family.</text>
</comment>
<accession>A0A1I7BF00</accession>
<evidence type="ECO:0000256" key="3">
    <source>
        <dbReference type="ARBA" id="ARBA00004496"/>
    </source>
</evidence>
<comment type="cofactor">
    <cofactor evidence="2">
        <name>FAD</name>
        <dbReference type="ChEBI" id="CHEBI:57692"/>
    </cofactor>
</comment>
<dbReference type="PROSITE" id="PS50206">
    <property type="entry name" value="RHODANESE_3"/>
    <property type="match status" value="1"/>
</dbReference>
<evidence type="ECO:0000256" key="10">
    <source>
        <dbReference type="ARBA" id="ARBA00043973"/>
    </source>
</evidence>